<dbReference type="GO" id="GO:0005198">
    <property type="term" value="F:structural molecule activity"/>
    <property type="evidence" value="ECO:0007669"/>
    <property type="project" value="InterPro"/>
</dbReference>
<dbReference type="FunFam" id="1.25.40.10:FF:000001">
    <property type="entry name" value="Clathrin heavy chain"/>
    <property type="match status" value="1"/>
</dbReference>
<keyword evidence="5 6" id="KW-0968">Cytoplasmic vesicle</keyword>
<evidence type="ECO:0000256" key="6">
    <source>
        <dbReference type="PIRNR" id="PIRNR002290"/>
    </source>
</evidence>
<organism evidence="8 9">
    <name type="scientific">Smittium megazygosporum</name>
    <dbReference type="NCBI Taxonomy" id="133381"/>
    <lineage>
        <taxon>Eukaryota</taxon>
        <taxon>Fungi</taxon>
        <taxon>Fungi incertae sedis</taxon>
        <taxon>Zoopagomycota</taxon>
        <taxon>Kickxellomycotina</taxon>
        <taxon>Harpellomycetes</taxon>
        <taxon>Harpellales</taxon>
        <taxon>Legeriomycetaceae</taxon>
        <taxon>Smittium</taxon>
    </lineage>
</organism>
<feature type="repeat" description="CHCR" evidence="7">
    <location>
        <begin position="635"/>
        <end position="777"/>
    </location>
</feature>
<feature type="repeat" description="CHCR" evidence="7">
    <location>
        <begin position="783"/>
        <end position="927"/>
    </location>
</feature>
<keyword evidence="2" id="KW-0677">Repeat</keyword>
<dbReference type="InterPro" id="IPR016341">
    <property type="entry name" value="Clathrin_heavy_chain"/>
</dbReference>
<keyword evidence="3 6" id="KW-0472">Membrane</keyword>
<feature type="repeat" description="CHCR" evidence="7">
    <location>
        <begin position="1380"/>
        <end position="1526"/>
    </location>
</feature>
<evidence type="ECO:0000313" key="8">
    <source>
        <dbReference type="EMBL" id="PVV02102.1"/>
    </source>
</evidence>
<dbReference type="SUPFAM" id="SSF50989">
    <property type="entry name" value="Clathrin heavy-chain terminal domain"/>
    <property type="match status" value="1"/>
</dbReference>
<dbReference type="GO" id="GO:0006895">
    <property type="term" value="P:Golgi to endosome transport"/>
    <property type="evidence" value="ECO:0007669"/>
    <property type="project" value="TreeGrafter"/>
</dbReference>
<dbReference type="InterPro" id="IPR011990">
    <property type="entry name" value="TPR-like_helical_dom_sf"/>
</dbReference>
<dbReference type="OrthoDB" id="2113814at2759"/>
<name>A0A2T9ZC23_9FUNG</name>
<feature type="repeat" description="CHCR" evidence="7">
    <location>
        <begin position="486"/>
        <end position="632"/>
    </location>
</feature>
<dbReference type="GO" id="GO:0030132">
    <property type="term" value="C:clathrin coat of coated pit"/>
    <property type="evidence" value="ECO:0007669"/>
    <property type="project" value="InterPro"/>
</dbReference>
<dbReference type="GO" id="GO:0006898">
    <property type="term" value="P:receptor-mediated endocytosis"/>
    <property type="evidence" value="ECO:0007669"/>
    <property type="project" value="TreeGrafter"/>
</dbReference>
<dbReference type="PANTHER" id="PTHR10292:SF1">
    <property type="entry name" value="CLATHRIN HEAVY CHAIN"/>
    <property type="match status" value="1"/>
</dbReference>
<dbReference type="PIRSF" id="PIRSF002290">
    <property type="entry name" value="Clathrin_H_chain"/>
    <property type="match status" value="1"/>
</dbReference>
<protein>
    <recommendedName>
        <fullName evidence="6">Clathrin heavy chain</fullName>
    </recommendedName>
</protein>
<evidence type="ECO:0000256" key="4">
    <source>
        <dbReference type="ARBA" id="ARBA00023176"/>
    </source>
</evidence>
<comment type="similarity">
    <text evidence="1 6">Belongs to the clathrin heavy chain family.</text>
</comment>
<dbReference type="EMBL" id="MBFS01000613">
    <property type="protein sequence ID" value="PVV02102.1"/>
    <property type="molecule type" value="Genomic_DNA"/>
</dbReference>
<comment type="caution">
    <text evidence="8">The sequence shown here is derived from an EMBL/GenBank/DDBJ whole genome shotgun (WGS) entry which is preliminary data.</text>
</comment>
<proteinExistence type="inferred from homology"/>
<dbReference type="GO" id="GO:0071439">
    <property type="term" value="C:clathrin complex"/>
    <property type="evidence" value="ECO:0007669"/>
    <property type="project" value="InterPro"/>
</dbReference>
<comment type="subcellular location">
    <subcellularLocation>
        <location evidence="6">Cytoplasmic vesicle membrane</location>
        <topology evidence="6">Peripheral membrane protein</topology>
        <orientation evidence="6">Cytoplasmic side</orientation>
    </subcellularLocation>
    <subcellularLocation>
        <location evidence="6">Membrane</location>
        <location evidence="6">Coated pit</location>
        <topology evidence="6">Peripheral membrane protein</topology>
        <orientation evidence="6">Cytoplasmic side</orientation>
    </subcellularLocation>
</comment>
<dbReference type="GO" id="GO:0005829">
    <property type="term" value="C:cytosol"/>
    <property type="evidence" value="ECO:0007669"/>
    <property type="project" value="GOC"/>
</dbReference>
<accession>A0A2T9ZC23</accession>
<dbReference type="FunFam" id="1.25.40.10:FF:000002">
    <property type="entry name" value="Clathrin heavy chain"/>
    <property type="match status" value="1"/>
</dbReference>
<comment type="function">
    <text evidence="6">Clathrin is the major protein of the polyhedral coat of coated pits and vesicles.</text>
</comment>
<dbReference type="InterPro" id="IPR000547">
    <property type="entry name" value="Clathrin_H-chain/VPS_repeat"/>
</dbReference>
<dbReference type="Pfam" id="PF13838">
    <property type="entry name" value="Clathrin_H_link"/>
    <property type="match status" value="1"/>
</dbReference>
<evidence type="ECO:0000256" key="1">
    <source>
        <dbReference type="ARBA" id="ARBA00009535"/>
    </source>
</evidence>
<evidence type="ECO:0000256" key="5">
    <source>
        <dbReference type="ARBA" id="ARBA00023329"/>
    </source>
</evidence>
<dbReference type="STRING" id="133381.A0A2T9ZC23"/>
<gene>
    <name evidence="8" type="ORF">BB560_003451</name>
</gene>
<keyword evidence="4 6" id="KW-0168">Coated pit</keyword>
<dbReference type="GO" id="GO:0032051">
    <property type="term" value="F:clathrin light chain binding"/>
    <property type="evidence" value="ECO:0007669"/>
    <property type="project" value="InterPro"/>
</dbReference>
<evidence type="ECO:0000313" key="9">
    <source>
        <dbReference type="Proteomes" id="UP000245609"/>
    </source>
</evidence>
<dbReference type="Gene3D" id="2.130.10.110">
    <property type="entry name" value="Clathrin heavy-chain terminal domain"/>
    <property type="match status" value="1"/>
</dbReference>
<dbReference type="InterPro" id="IPR016025">
    <property type="entry name" value="Clathrin_H-chain_N"/>
</dbReference>
<dbReference type="GO" id="GO:0030130">
    <property type="term" value="C:clathrin coat of trans-Golgi network vesicle"/>
    <property type="evidence" value="ECO:0007669"/>
    <property type="project" value="InterPro"/>
</dbReference>
<dbReference type="Proteomes" id="UP000245609">
    <property type="component" value="Unassembled WGS sequence"/>
</dbReference>
<dbReference type="InterPro" id="IPR055358">
    <property type="entry name" value="CHCR"/>
</dbReference>
<evidence type="ECO:0000256" key="3">
    <source>
        <dbReference type="ARBA" id="ARBA00023136"/>
    </source>
</evidence>
<dbReference type="SUPFAM" id="SSF48371">
    <property type="entry name" value="ARM repeat"/>
    <property type="match status" value="6"/>
</dbReference>
<dbReference type="SMART" id="SM00299">
    <property type="entry name" value="CLH"/>
    <property type="match status" value="7"/>
</dbReference>
<dbReference type="PROSITE" id="PS50236">
    <property type="entry name" value="CHCR"/>
    <property type="match status" value="7"/>
</dbReference>
<feature type="repeat" description="CHCR" evidence="7">
    <location>
        <begin position="1085"/>
        <end position="1226"/>
    </location>
</feature>
<dbReference type="PANTHER" id="PTHR10292">
    <property type="entry name" value="CLATHRIN HEAVY CHAIN RELATED"/>
    <property type="match status" value="1"/>
</dbReference>
<feature type="repeat" description="CHCR" evidence="7">
    <location>
        <begin position="1231"/>
        <end position="1377"/>
    </location>
</feature>
<dbReference type="Pfam" id="PF00637">
    <property type="entry name" value="Clathrin"/>
    <property type="match status" value="7"/>
</dbReference>
<sequence>MVNIVDLENLNDIFKRPITADSAIMNPQNKIIALRADKKLQVFNLELSSKVKACTLSEESLFWHWVSLFDLLIVTSRAVYRWSIEGTSDPIRVFHLHDRLKNTQIISVSCNSNMNWFTVVGISEQNGRIVGTTQLYNSDKGVSQIIDAHAATFCEFNMEGGSSPTQALVLASREPSKSQLSIVELDHKEGNPVLEKRKVDIQFPPEAVNDFPVAIVFSKKYAFAYVMTKYGFFHIYMLETGSNVFSTRISGESVFVTTQASDGLICINRKGKVLSVKPNDSNIVGHILATSQDYDSAFKLASRANLPGAENLYIQRFQQLLSSGQYMDAAALAARSPSGILRTTDTIDRLKHLPSTPGQLSPILNYFATILETGELNKYEAIELTKPVLAMNRKVLLENWLKENKLECSEELGDIVYEHDVTLALSIYLRAAAHSKAIQCFAQLGQFDKILLYTQKTGYSPNWTDILNQASKIDGDKARELASSLVKAQPQLLSAENAATILMSHNLIPQTTSFLLDILRDNDPNDAPLQTKLLEMNLIHAPQVADAILGNRVLTHFDKNHIAQLCERAGLHQRALELFTDIADIRRVIVQTGGLGSEWVIEYLGNLSQENAALILKDMLTSDSKGNLQTVVQAAIKYSEKIGPQVIISMFEETNSLEGLYYYLGSAINTTTDSAVVFKYIQVACQVGQFKEVERIVRDNNSYDPIKVKNYLIEANLEDQLSLIIVCDKHNLVKDLISHLYKYRYYKFIEVYVQQVNSAKLPDVVGSLLDLDCDEDVIKNIISSANPASYDISSLINEVEVRGRIKMLRKLLEQRAAQGSNEQSVYNALAKIYVDSNIEPEHFLKTNNLYDGLVVGKYCEKRDPSYAFLAFTSPQTSGRANLELVKLATSNSMFRQLALYVIKRKNPQLWALVLNSADVDATNRKLFIDQVVSTGINENSDPEEVSVAVKSFMEANLPNELISLLEKLLFSTTDFANNKNLQNLLFLTSIKADPTNLVDYIHRLDNFDSNDIAQICIKNNLLEEAFLMYKKSSNFSEAVGVLVDNIMNLDRGYEFATQINRPEVWSRLAKAQLKSHKVSDAITSYINANDPSDYLQVITVASASSSYSELIRYLSMARIKIREPIVESELMLAYAYTDRLQDLQEMVKGPNIAKINEVGEKCFSSGLYDAARILFSSSSSWAQLASTLVMLEDYKGAVESCKKANSIVVWRQVNIACIKRKKFDLASICGLNLIVNAEELDPLVKLYESLGYIDEVCSLLENGLGLERAHMGIFTMLAVLYVKYKPEKTMEFLKLYWGRINIPRVIKACEQVHLWCELVFLYVQYEDYDNAINTMIDNGSDSFDHVSFKELVAKVSNPELMYKGVRFYLSEHPMLVNEFLLSLINKLDLSRVVGIFSNSENTPLIRPFLEQAVQINDPPNSSVVEALHELYLESYDYNALKHSISVHQNFDHKALANKLKSHDLQEFRRVSMMLFNKLGLFEESIALSKQDRLYSDAIATAKLSNSQKIVHELLMFFVALDKNNLEDTDSKVGDVCFVSCLSVNSHLVNPSYVMELAFRFKKSEITMPFFINYTNNLYTQMNDLVSEVKSLKEQINKNDRGQENNSGAFGLGGRLMIGPGSQFSESTSSFQAFQGPSNSNRF</sequence>
<dbReference type="GO" id="GO:0006886">
    <property type="term" value="P:intracellular protein transport"/>
    <property type="evidence" value="ECO:0007669"/>
    <property type="project" value="UniProtKB-UniRule"/>
</dbReference>
<evidence type="ECO:0000256" key="7">
    <source>
        <dbReference type="PROSITE-ProRule" id="PRU01006"/>
    </source>
</evidence>
<keyword evidence="9" id="KW-1185">Reference proteome</keyword>
<evidence type="ECO:0000256" key="2">
    <source>
        <dbReference type="ARBA" id="ARBA00022737"/>
    </source>
</evidence>
<dbReference type="Gene3D" id="1.25.40.730">
    <property type="match status" value="1"/>
</dbReference>
<dbReference type="GO" id="GO:0030479">
    <property type="term" value="C:actin cortical patch"/>
    <property type="evidence" value="ECO:0007669"/>
    <property type="project" value="TreeGrafter"/>
</dbReference>
<feature type="repeat" description="CHCR" evidence="7">
    <location>
        <begin position="936"/>
        <end position="1081"/>
    </location>
</feature>
<reference evidence="8 9" key="1">
    <citation type="journal article" date="2018" name="MBio">
        <title>Comparative Genomics Reveals the Core Gene Toolbox for the Fungus-Insect Symbiosis.</title>
        <authorList>
            <person name="Wang Y."/>
            <person name="Stata M."/>
            <person name="Wang W."/>
            <person name="Stajich J.E."/>
            <person name="White M.M."/>
            <person name="Moncalvo J.M."/>
        </authorList>
    </citation>
    <scope>NUCLEOTIDE SEQUENCE [LARGE SCALE GENOMIC DNA]</scope>
    <source>
        <strain evidence="8 9">SC-DP-2</strain>
    </source>
</reference>
<dbReference type="Gene3D" id="1.25.40.10">
    <property type="entry name" value="Tetratricopeptide repeat domain"/>
    <property type="match status" value="4"/>
</dbReference>
<dbReference type="InterPro" id="IPR016024">
    <property type="entry name" value="ARM-type_fold"/>
</dbReference>